<dbReference type="SUPFAM" id="SSF52540">
    <property type="entry name" value="P-loop containing nucleoside triphosphate hydrolases"/>
    <property type="match status" value="1"/>
</dbReference>
<protein>
    <recommendedName>
        <fullName evidence="2">NB-ARC domain-containing protein</fullName>
    </recommendedName>
</protein>
<dbReference type="Gene3D" id="3.40.50.300">
    <property type="entry name" value="P-loop containing nucleotide triphosphate hydrolases"/>
    <property type="match status" value="1"/>
</dbReference>
<accession>G0UIR7</accession>
<evidence type="ECO:0000313" key="1">
    <source>
        <dbReference type="EMBL" id="CCC89267.1"/>
    </source>
</evidence>
<reference evidence="1" key="1">
    <citation type="journal article" date="2012" name="Proc. Natl. Acad. Sci. U.S.A.">
        <title>Antigenic diversity is generated by distinct evolutionary mechanisms in African trypanosome species.</title>
        <authorList>
            <person name="Jackson A.P."/>
            <person name="Berry A."/>
            <person name="Aslett M."/>
            <person name="Allison H.C."/>
            <person name="Burton P."/>
            <person name="Vavrova-Anderson J."/>
            <person name="Brown R."/>
            <person name="Browne H."/>
            <person name="Corton N."/>
            <person name="Hauser H."/>
            <person name="Gamble J."/>
            <person name="Gilderthorp R."/>
            <person name="Marcello L."/>
            <person name="McQuillan J."/>
            <person name="Otto T.D."/>
            <person name="Quail M.A."/>
            <person name="Sanders M.J."/>
            <person name="van Tonder A."/>
            <person name="Ginger M.L."/>
            <person name="Field M.C."/>
            <person name="Barry J.D."/>
            <person name="Hertz-Fowler C."/>
            <person name="Berriman M."/>
        </authorList>
    </citation>
    <scope>NUCLEOTIDE SEQUENCE</scope>
    <source>
        <strain evidence="1">IL3000</strain>
    </source>
</reference>
<sequence length="567" mass="62092">MLRRLYRHVCVRPSGIGFMFASEASGTTGRAAASAFDGAPQADPILFDVPMVARVIGREAEIMHLWQGLLAGRRRQVITGPDGIGKSTVAAEFCSRARRSGRFTCIHWFDWCDSVQSRIAQFFRSMKGRKEKDVLLVVDGVVDLKLALQTLPDHPSVYVLLTTPADASSDSKVSVLKTLPLTVGATEQFSQVVTLEGVASAHVDVLHAVGRVPLLMHVACSLMEHGAITPEALQRELVSKGVGAEDTISVSHVLRVLLDVALKALELDWPGGTKQLQKLALLDIHGIHYSIVDSIVGDGRGEKFAMLLSSLGVCGQRWEEPSLFVHSCVAQVLRHDVESGDLAQCAEVLLSLWPRRWRSVGSGTAYELVRHTAQLLSCFDARGLPLSDGLLLGLDRCATFLAHSEGKDLKEAAEFWMRVVSEHQKEGECTAEAVRVGRECGRLLHFLRDKRAADVLRYTYDLAVTVHGKQSPEAALILGCYAPYLSPSRESVQLLGEAATVLKTRVGCSEAALGREEEHMVLETVFVLLMCQGQILQELGEVVPESLWDALQGVEEVMRRSNHRGVR</sequence>
<proteinExistence type="predicted"/>
<dbReference type="VEuPathDB" id="TriTrypDB:TcIL3000_1_250"/>
<dbReference type="EMBL" id="HE575314">
    <property type="protein sequence ID" value="CCC89267.1"/>
    <property type="molecule type" value="Genomic_DNA"/>
</dbReference>
<evidence type="ECO:0008006" key="2">
    <source>
        <dbReference type="Google" id="ProtNLM"/>
    </source>
</evidence>
<name>G0UIR7_TRYCI</name>
<gene>
    <name evidence="1" type="ORF">TCIL3000_1_250</name>
</gene>
<organism evidence="1">
    <name type="scientific">Trypanosoma congolense (strain IL3000)</name>
    <dbReference type="NCBI Taxonomy" id="1068625"/>
    <lineage>
        <taxon>Eukaryota</taxon>
        <taxon>Discoba</taxon>
        <taxon>Euglenozoa</taxon>
        <taxon>Kinetoplastea</taxon>
        <taxon>Metakinetoplastina</taxon>
        <taxon>Trypanosomatida</taxon>
        <taxon>Trypanosomatidae</taxon>
        <taxon>Trypanosoma</taxon>
        <taxon>Nannomonas</taxon>
    </lineage>
</organism>
<dbReference type="InterPro" id="IPR027417">
    <property type="entry name" value="P-loop_NTPase"/>
</dbReference>
<dbReference type="AlphaFoldDB" id="G0UIR7"/>